<dbReference type="AlphaFoldDB" id="A0A914B0C4"/>
<organism evidence="1 2">
    <name type="scientific">Patiria miniata</name>
    <name type="common">Bat star</name>
    <name type="synonym">Asterina miniata</name>
    <dbReference type="NCBI Taxonomy" id="46514"/>
    <lineage>
        <taxon>Eukaryota</taxon>
        <taxon>Metazoa</taxon>
        <taxon>Echinodermata</taxon>
        <taxon>Eleutherozoa</taxon>
        <taxon>Asterozoa</taxon>
        <taxon>Asteroidea</taxon>
        <taxon>Valvatacea</taxon>
        <taxon>Valvatida</taxon>
        <taxon>Asterinidae</taxon>
        <taxon>Patiria</taxon>
    </lineage>
</organism>
<keyword evidence="2" id="KW-1185">Reference proteome</keyword>
<dbReference type="Proteomes" id="UP000887568">
    <property type="component" value="Unplaced"/>
</dbReference>
<evidence type="ECO:0000313" key="1">
    <source>
        <dbReference type="EnsemblMetazoa" id="XP_038069427.1"/>
    </source>
</evidence>
<dbReference type="RefSeq" id="XP_038069427.1">
    <property type="nucleotide sequence ID" value="XM_038213499.1"/>
</dbReference>
<name>A0A914B0C4_PATMI</name>
<dbReference type="GeneID" id="119738592"/>
<reference evidence="1" key="1">
    <citation type="submission" date="2022-11" db="UniProtKB">
        <authorList>
            <consortium name="EnsemblMetazoa"/>
        </authorList>
    </citation>
    <scope>IDENTIFICATION</scope>
</reference>
<dbReference type="EnsemblMetazoa" id="XM_038213499.1">
    <property type="protein sequence ID" value="XP_038069427.1"/>
    <property type="gene ID" value="LOC119738592"/>
</dbReference>
<dbReference type="OrthoDB" id="120976at2759"/>
<dbReference type="PANTHER" id="PTHR46312:SF2">
    <property type="entry name" value="NUCLEOTIDE-BINDING OLIGOMERIZATION DOMAIN-CONTAINING PROTEIN 2-LIKE"/>
    <property type="match status" value="1"/>
</dbReference>
<accession>A0A914B0C4</accession>
<sequence length="398" mass="45425">MACIPILCQIMCEVFRYFGSVLIDDRVTGLYERFTKVLAKRRDRSDWKEKLASDLNNLGSAAFDALIDNRSELWDLEFDCESVLKTEPGESGFIQLDSVTNSDFEERKIVTFLHKSFQEYSAAYYFAHLYDENKEKFSERLKQINSDNVFAMEYVLRFACGLLKESPATEEILEHVQKQQTIQVHDVNSCWHLEGGNCRESRSLEVQTLVRVLLFETGSTKMVDKLDRPTYVQCRRPQEDWISLQHYLKCVRELQCPVFSMLRCVAFYGTYLHGRVKSLALLVHPSLYSFTAHVNDMVDDDVDDLISIFPPERTRDLTVLDLSGNYLNAPALVRFSVHLGSLPKLDPDKIRYVSTGDYVDVNEMVSVGFALGSLGILFESPIRVVIGAETSQGAQVGQ</sequence>
<evidence type="ECO:0000313" key="2">
    <source>
        <dbReference type="Proteomes" id="UP000887568"/>
    </source>
</evidence>
<protein>
    <submittedName>
        <fullName evidence="1">Uncharacterized protein</fullName>
    </submittedName>
</protein>
<proteinExistence type="predicted"/>
<dbReference type="PANTHER" id="PTHR46312">
    <property type="entry name" value="NACHT DOMAIN-CONTAINING PROTEIN"/>
    <property type="match status" value="1"/>
</dbReference>